<comment type="similarity">
    <text evidence="7 10">Belongs to the fluoride channel Fluc/FEX (TC 1.A.43) family.</text>
</comment>
<dbReference type="AlphaFoldDB" id="A0A073JN07"/>
<proteinExistence type="inferred from homology"/>
<comment type="catalytic activity">
    <reaction evidence="8">
        <text>fluoride(in) = fluoride(out)</text>
        <dbReference type="Rhea" id="RHEA:76159"/>
        <dbReference type="ChEBI" id="CHEBI:17051"/>
    </reaction>
    <physiologicalReaction direction="left-to-right" evidence="8">
        <dbReference type="Rhea" id="RHEA:76160"/>
    </physiologicalReaction>
</comment>
<dbReference type="NCBIfam" id="TIGR00494">
    <property type="entry name" value="crcB"/>
    <property type="match status" value="1"/>
</dbReference>
<keyword evidence="4 10" id="KW-1133">Transmembrane helix</keyword>
<dbReference type="GO" id="GO:0005886">
    <property type="term" value="C:plasma membrane"/>
    <property type="evidence" value="ECO:0007669"/>
    <property type="project" value="UniProtKB-SubCell"/>
</dbReference>
<comment type="caution">
    <text evidence="11">The sequence shown here is derived from an EMBL/GenBank/DDBJ whole genome shotgun (WGS) entry which is preliminary data.</text>
</comment>
<keyword evidence="5 10" id="KW-0472">Membrane</keyword>
<evidence type="ECO:0000313" key="12">
    <source>
        <dbReference type="Proteomes" id="UP000027731"/>
    </source>
</evidence>
<dbReference type="Proteomes" id="UP000027731">
    <property type="component" value="Unassembled WGS sequence"/>
</dbReference>
<evidence type="ECO:0000256" key="5">
    <source>
        <dbReference type="ARBA" id="ARBA00023136"/>
    </source>
</evidence>
<feature type="transmembrane region" description="Helical" evidence="10">
    <location>
        <begin position="39"/>
        <end position="61"/>
    </location>
</feature>
<gene>
    <name evidence="10" type="primary">fluC</name>
    <name evidence="10" type="synonym">crcB</name>
    <name evidence="11" type="ORF">LR3_01405</name>
</gene>
<evidence type="ECO:0000256" key="7">
    <source>
        <dbReference type="ARBA" id="ARBA00035120"/>
    </source>
</evidence>
<protein>
    <recommendedName>
        <fullName evidence="10">Fluoride-specific ion channel FluC</fullName>
    </recommendedName>
</protein>
<keyword evidence="10" id="KW-0915">Sodium</keyword>
<dbReference type="GO" id="GO:0062054">
    <property type="term" value="F:fluoride channel activity"/>
    <property type="evidence" value="ECO:0007669"/>
    <property type="project" value="UniProtKB-UniRule"/>
</dbReference>
<evidence type="ECO:0000256" key="2">
    <source>
        <dbReference type="ARBA" id="ARBA00022475"/>
    </source>
</evidence>
<dbReference type="HAMAP" id="MF_00454">
    <property type="entry name" value="FluC"/>
    <property type="match status" value="1"/>
</dbReference>
<evidence type="ECO:0000313" key="11">
    <source>
        <dbReference type="EMBL" id="KEK14509.1"/>
    </source>
</evidence>
<evidence type="ECO:0000256" key="4">
    <source>
        <dbReference type="ARBA" id="ARBA00022989"/>
    </source>
</evidence>
<comment type="activity regulation">
    <text evidence="10">Na(+) is not transported, but it plays an essential structural role and its presence is essential for fluoride channel function.</text>
</comment>
<keyword evidence="6 10" id="KW-0407">Ion channel</keyword>
<evidence type="ECO:0000256" key="8">
    <source>
        <dbReference type="ARBA" id="ARBA00035585"/>
    </source>
</evidence>
<reference evidence="11 12" key="1">
    <citation type="submission" date="2014-06" db="EMBL/GenBank/DDBJ databases">
        <title>Genetic determinant of reutericyclin biosynthesis of Lactobacillus reuteri.</title>
        <authorList>
            <person name="Lin X."/>
            <person name="Duar R."/>
            <person name="Walter J."/>
            <person name="Gaenzle M."/>
        </authorList>
    </citation>
    <scope>NUCLEOTIDE SEQUENCE [LARGE SCALE GENOMIC DNA]</scope>
    <source>
        <strain evidence="11 12">LTH2584</strain>
    </source>
</reference>
<dbReference type="PATRIC" id="fig|1598.90.peg.1620"/>
<evidence type="ECO:0000256" key="1">
    <source>
        <dbReference type="ARBA" id="ARBA00004651"/>
    </source>
</evidence>
<keyword evidence="10" id="KW-0479">Metal-binding</keyword>
<accession>A0A073JN07</accession>
<keyword evidence="10" id="KW-0406">Ion transport</keyword>
<feature type="binding site" evidence="10">
    <location>
        <position position="82"/>
    </location>
    <ligand>
        <name>Na(+)</name>
        <dbReference type="ChEBI" id="CHEBI:29101"/>
        <note>structural</note>
    </ligand>
</feature>
<dbReference type="Pfam" id="PF02537">
    <property type="entry name" value="CRCB"/>
    <property type="match status" value="1"/>
</dbReference>
<dbReference type="EMBL" id="JOSX01000020">
    <property type="protein sequence ID" value="KEK14509.1"/>
    <property type="molecule type" value="Genomic_DNA"/>
</dbReference>
<dbReference type="PANTHER" id="PTHR28259">
    <property type="entry name" value="FLUORIDE EXPORT PROTEIN 1-RELATED"/>
    <property type="match status" value="1"/>
</dbReference>
<evidence type="ECO:0000256" key="3">
    <source>
        <dbReference type="ARBA" id="ARBA00022692"/>
    </source>
</evidence>
<dbReference type="GO" id="GO:0140114">
    <property type="term" value="P:cellular detoxification of fluoride"/>
    <property type="evidence" value="ECO:0007669"/>
    <property type="project" value="UniProtKB-UniRule"/>
</dbReference>
<evidence type="ECO:0000256" key="9">
    <source>
        <dbReference type="ARBA" id="ARBA00049940"/>
    </source>
</evidence>
<feature type="transmembrane region" description="Helical" evidence="10">
    <location>
        <begin position="103"/>
        <end position="126"/>
    </location>
</feature>
<keyword evidence="3 10" id="KW-0812">Transmembrane</keyword>
<keyword evidence="2 10" id="KW-1003">Cell membrane</keyword>
<keyword evidence="10" id="KW-0813">Transport</keyword>
<dbReference type="PANTHER" id="PTHR28259:SF1">
    <property type="entry name" value="FLUORIDE EXPORT PROTEIN 1-RELATED"/>
    <property type="match status" value="1"/>
</dbReference>
<feature type="binding site" evidence="10">
    <location>
        <position position="79"/>
    </location>
    <ligand>
        <name>Na(+)</name>
        <dbReference type="ChEBI" id="CHEBI:29101"/>
        <note>structural</note>
    </ligand>
</feature>
<sequence length="136" mass="14749">MTNGLKLLVIGCGCFFGGVLRYACEVVSDLWIKPPFADPLAVLIVNAVGCFIIGLFTGWALKKIVPKDWHTIITTGFCGGLTTFSSFAQGITVLFMGGHIWVGIFYILADMILGLFAVYAGLFLVMGKDYGEELLK</sequence>
<comment type="function">
    <text evidence="9 10">Fluoride-specific ion channel. Important for reducing fluoride concentration in the cell, thus reducing its toxicity.</text>
</comment>
<organism evidence="11 12">
    <name type="scientific">Limosilactobacillus reuteri</name>
    <name type="common">Lactobacillus reuteri</name>
    <dbReference type="NCBI Taxonomy" id="1598"/>
    <lineage>
        <taxon>Bacteria</taxon>
        <taxon>Bacillati</taxon>
        <taxon>Bacillota</taxon>
        <taxon>Bacilli</taxon>
        <taxon>Lactobacillales</taxon>
        <taxon>Lactobacillaceae</taxon>
        <taxon>Limosilactobacillus</taxon>
    </lineage>
</organism>
<dbReference type="RefSeq" id="WP_035169440.1">
    <property type="nucleotide sequence ID" value="NZ_WJNC01000017.1"/>
</dbReference>
<dbReference type="GO" id="GO:0046872">
    <property type="term" value="F:metal ion binding"/>
    <property type="evidence" value="ECO:0007669"/>
    <property type="project" value="UniProtKB-KW"/>
</dbReference>
<evidence type="ECO:0000256" key="6">
    <source>
        <dbReference type="ARBA" id="ARBA00023303"/>
    </source>
</evidence>
<comment type="subcellular location">
    <subcellularLocation>
        <location evidence="1 10">Cell membrane</location>
        <topology evidence="1 10">Multi-pass membrane protein</topology>
    </subcellularLocation>
</comment>
<evidence type="ECO:0000256" key="10">
    <source>
        <dbReference type="HAMAP-Rule" id="MF_00454"/>
    </source>
</evidence>
<feature type="transmembrane region" description="Helical" evidence="10">
    <location>
        <begin position="73"/>
        <end position="97"/>
    </location>
</feature>
<name>A0A073JN07_LIMRT</name>
<dbReference type="InterPro" id="IPR003691">
    <property type="entry name" value="FluC"/>
</dbReference>